<sequence length="93" mass="10158">MSRMRLESAWKAAGATVLKKKTTEVPDCIVIDLAVRNACDHIAQLRATHPQIDIIAFGPHFDGDAFKAAKDAGATELAARSSIVERVTRRMPK</sequence>
<reference evidence="1 2" key="1">
    <citation type="submission" date="2019-12" db="EMBL/GenBank/DDBJ databases">
        <title>Comparative genomics gives insights into the taxonomy of the Azoarcus-Aromatoleum group and reveals separate origins of nif in the plant-associated Azoarcus and non-plant-associated Aromatoleum sub-groups.</title>
        <authorList>
            <person name="Lafos M."/>
            <person name="Maluk M."/>
            <person name="Batista M."/>
            <person name="Junghare M."/>
            <person name="Carmona M."/>
            <person name="Faoro H."/>
            <person name="Cruz L.M."/>
            <person name="Battistoni F."/>
            <person name="De Souza E."/>
            <person name="Pedrosa F."/>
            <person name="Chen W.-M."/>
            <person name="Poole P.S."/>
            <person name="Dixon R.A."/>
            <person name="James E.K."/>
        </authorList>
    </citation>
    <scope>NUCLEOTIDE SEQUENCE [LARGE SCALE GENOMIC DNA]</scope>
    <source>
        <strain evidence="1 2">22Lin</strain>
    </source>
</reference>
<evidence type="ECO:0000313" key="1">
    <source>
        <dbReference type="EMBL" id="NMG76031.1"/>
    </source>
</evidence>
<organism evidence="1 2">
    <name type="scientific">Aromatoleum diolicum</name>
    <dbReference type="NCBI Taxonomy" id="75796"/>
    <lineage>
        <taxon>Bacteria</taxon>
        <taxon>Pseudomonadati</taxon>
        <taxon>Pseudomonadota</taxon>
        <taxon>Betaproteobacteria</taxon>
        <taxon>Rhodocyclales</taxon>
        <taxon>Rhodocyclaceae</taxon>
        <taxon>Aromatoleum</taxon>
    </lineage>
</organism>
<dbReference type="Proteomes" id="UP000648984">
    <property type="component" value="Unassembled WGS sequence"/>
</dbReference>
<evidence type="ECO:0000313" key="2">
    <source>
        <dbReference type="Proteomes" id="UP000648984"/>
    </source>
</evidence>
<gene>
    <name evidence="1" type="ORF">GPA25_14780</name>
</gene>
<protein>
    <recommendedName>
        <fullName evidence="3">Response regulatory domain-containing protein</fullName>
    </recommendedName>
</protein>
<accession>A0ABX1QGB7</accession>
<dbReference type="EMBL" id="WTVQ01000025">
    <property type="protein sequence ID" value="NMG76031.1"/>
    <property type="molecule type" value="Genomic_DNA"/>
</dbReference>
<proteinExistence type="predicted"/>
<keyword evidence="2" id="KW-1185">Reference proteome</keyword>
<comment type="caution">
    <text evidence="1">The sequence shown here is derived from an EMBL/GenBank/DDBJ whole genome shotgun (WGS) entry which is preliminary data.</text>
</comment>
<evidence type="ECO:0008006" key="3">
    <source>
        <dbReference type="Google" id="ProtNLM"/>
    </source>
</evidence>
<name>A0ABX1QGB7_9RHOO</name>